<dbReference type="GO" id="GO:0035091">
    <property type="term" value="F:phosphatidylinositol binding"/>
    <property type="evidence" value="ECO:0007669"/>
    <property type="project" value="InterPro"/>
</dbReference>
<comment type="caution">
    <text evidence="3">The sequence shown here is derived from an EMBL/GenBank/DDBJ whole genome shotgun (WGS) entry which is preliminary data.</text>
</comment>
<dbReference type="Gene3D" id="1.20.1270.60">
    <property type="entry name" value="Arfaptin homology (AH) domain/BAR domain"/>
    <property type="match status" value="1"/>
</dbReference>
<name>A0A9Q0M4R8_BLOTA</name>
<dbReference type="InterPro" id="IPR001683">
    <property type="entry name" value="PX_dom"/>
</dbReference>
<dbReference type="Pfam" id="PF00787">
    <property type="entry name" value="PX"/>
    <property type="match status" value="1"/>
</dbReference>
<dbReference type="InterPro" id="IPR027267">
    <property type="entry name" value="AH/BAR_dom_sf"/>
</dbReference>
<dbReference type="Proteomes" id="UP001142055">
    <property type="component" value="Chromosome 2"/>
</dbReference>
<proteinExistence type="inferred from homology"/>
<evidence type="ECO:0000259" key="2">
    <source>
        <dbReference type="PROSITE" id="PS50195"/>
    </source>
</evidence>
<comment type="similarity">
    <text evidence="1">Belongs to the sorting nexin family.</text>
</comment>
<accession>A0A9Q0M4R8</accession>
<dbReference type="InterPro" id="IPR036871">
    <property type="entry name" value="PX_dom_sf"/>
</dbReference>
<keyword evidence="4" id="KW-1185">Reference proteome</keyword>
<organism evidence="3 4">
    <name type="scientific">Blomia tropicalis</name>
    <name type="common">Mite</name>
    <dbReference type="NCBI Taxonomy" id="40697"/>
    <lineage>
        <taxon>Eukaryota</taxon>
        <taxon>Metazoa</taxon>
        <taxon>Ecdysozoa</taxon>
        <taxon>Arthropoda</taxon>
        <taxon>Chelicerata</taxon>
        <taxon>Arachnida</taxon>
        <taxon>Acari</taxon>
        <taxon>Acariformes</taxon>
        <taxon>Sarcoptiformes</taxon>
        <taxon>Astigmata</taxon>
        <taxon>Glycyphagoidea</taxon>
        <taxon>Echimyopodidae</taxon>
        <taxon>Blomia</taxon>
    </lineage>
</organism>
<dbReference type="AlphaFoldDB" id="A0A9Q0M4R8"/>
<dbReference type="Gene3D" id="3.30.1520.10">
    <property type="entry name" value="Phox-like domain"/>
    <property type="match status" value="1"/>
</dbReference>
<evidence type="ECO:0000313" key="4">
    <source>
        <dbReference type="Proteomes" id="UP001142055"/>
    </source>
</evidence>
<dbReference type="SUPFAM" id="SSF64268">
    <property type="entry name" value="PX domain"/>
    <property type="match status" value="1"/>
</dbReference>
<feature type="domain" description="PX" evidence="2">
    <location>
        <begin position="1"/>
        <end position="159"/>
    </location>
</feature>
<dbReference type="EMBL" id="JAPWDV010000002">
    <property type="protein sequence ID" value="KAJ6218977.1"/>
    <property type="molecule type" value="Genomic_DNA"/>
</dbReference>
<reference evidence="3" key="1">
    <citation type="submission" date="2022-12" db="EMBL/GenBank/DDBJ databases">
        <title>Genome assemblies of Blomia tropicalis.</title>
        <authorList>
            <person name="Cui Y."/>
        </authorList>
    </citation>
    <scope>NUCLEOTIDE SEQUENCE</scope>
    <source>
        <tissue evidence="3">Adult mites</tissue>
    </source>
</reference>
<dbReference type="PANTHER" id="PTHR45850">
    <property type="entry name" value="SORTING NEXIN FAMILY MEMBER"/>
    <property type="match status" value="1"/>
</dbReference>
<sequence>MADLENNLIEDVVPAKFIDQPIEKRGSNETISSPSEHLSRCFEINVQYTEEIHRFRIVSVCLSNRKSAIVFRSYDDFVSLHQHLVEVTEPHVVIPPLPDMFDYNERKISSEQLKIIKKLKISYNNVIEFGKYLSSIGSHPVLCLNDRFDHFLMDESFFPPTSITNKLKTYSILKLVSNKWKTNHRDCDDFYECERNFTSEYDLKMQAVVNDFQTFLISNGKLSNVLGHLSTCVTSALIVNVSQPETVNFMKAFTSNLDLYKIYLDVNETVTHRSLGVILQYFYAYNSSYKLMLSNRTDLMIKYENSNKNYQRNLGSSKAEMAYEEKEQIGEEFKNFSDKARFEIKRYHSNRSLGMVNSINDYARSQLEMLRHTVTLLKSSISDLKSNL</sequence>
<evidence type="ECO:0000256" key="1">
    <source>
        <dbReference type="ARBA" id="ARBA00010883"/>
    </source>
</evidence>
<protein>
    <recommendedName>
        <fullName evidence="2">PX domain-containing protein</fullName>
    </recommendedName>
</protein>
<dbReference type="PANTHER" id="PTHR45850:SF2">
    <property type="entry name" value="SORTING NEXIN-5-LIKE"/>
    <property type="match status" value="1"/>
</dbReference>
<evidence type="ECO:0000313" key="3">
    <source>
        <dbReference type="EMBL" id="KAJ6218977.1"/>
    </source>
</evidence>
<dbReference type="PROSITE" id="PS50195">
    <property type="entry name" value="PX"/>
    <property type="match status" value="1"/>
</dbReference>
<gene>
    <name evidence="3" type="ORF">RDWZM_004789</name>
</gene>